<evidence type="ECO:0000313" key="2">
    <source>
        <dbReference type="Proteomes" id="UP000199337"/>
    </source>
</evidence>
<accession>A0A1I2X146</accession>
<protein>
    <submittedName>
        <fullName evidence="1">Uncharacterized protein</fullName>
    </submittedName>
</protein>
<dbReference type="RefSeq" id="WP_165613603.1">
    <property type="nucleotide sequence ID" value="NZ_FOOX01000015.1"/>
</dbReference>
<dbReference type="AlphaFoldDB" id="A0A1I2X146"/>
<dbReference type="Proteomes" id="UP000199337">
    <property type="component" value="Unassembled WGS sequence"/>
</dbReference>
<organism evidence="1 2">
    <name type="scientific">Desulfotruncus arcticus DSM 17038</name>
    <dbReference type="NCBI Taxonomy" id="1121424"/>
    <lineage>
        <taxon>Bacteria</taxon>
        <taxon>Bacillati</taxon>
        <taxon>Bacillota</taxon>
        <taxon>Clostridia</taxon>
        <taxon>Eubacteriales</taxon>
        <taxon>Desulfallaceae</taxon>
        <taxon>Desulfotruncus</taxon>
    </lineage>
</organism>
<keyword evidence="2" id="KW-1185">Reference proteome</keyword>
<proteinExistence type="predicted"/>
<reference evidence="2" key="1">
    <citation type="submission" date="2016-10" db="EMBL/GenBank/DDBJ databases">
        <authorList>
            <person name="Varghese N."/>
            <person name="Submissions S."/>
        </authorList>
    </citation>
    <scope>NUCLEOTIDE SEQUENCE [LARGE SCALE GENOMIC DNA]</scope>
    <source>
        <strain evidence="2">DSM 17038</strain>
    </source>
</reference>
<gene>
    <name evidence="1" type="ORF">SAMN05660649_03754</name>
</gene>
<evidence type="ECO:0000313" key="1">
    <source>
        <dbReference type="EMBL" id="SFH07270.1"/>
    </source>
</evidence>
<name>A0A1I2X146_9FIRM</name>
<dbReference type="EMBL" id="FOOX01000015">
    <property type="protein sequence ID" value="SFH07270.1"/>
    <property type="molecule type" value="Genomic_DNA"/>
</dbReference>
<sequence>MKKQVLLRFGKLEDVRRENMYRDYLLLLSKKKDSQGKIGDARPNRLALK</sequence>